<evidence type="ECO:0000256" key="1">
    <source>
        <dbReference type="ARBA" id="ARBA00022669"/>
    </source>
</evidence>
<evidence type="ECO:0000256" key="3">
    <source>
        <dbReference type="PROSITE-ProRule" id="PRU00261"/>
    </source>
</evidence>
<evidence type="ECO:0000259" key="6">
    <source>
        <dbReference type="PROSITE" id="PS51782"/>
    </source>
</evidence>
<dbReference type="InterPro" id="IPR036779">
    <property type="entry name" value="LysM_dom_sf"/>
</dbReference>
<evidence type="ECO:0000259" key="5">
    <source>
        <dbReference type="PROSITE" id="PS50941"/>
    </source>
</evidence>
<keyword evidence="1 3" id="KW-0147">Chitin-binding</keyword>
<dbReference type="GeneID" id="10024487"/>
<dbReference type="SUPFAM" id="SSF54106">
    <property type="entry name" value="LysM domain"/>
    <property type="match status" value="1"/>
</dbReference>
<dbReference type="PANTHER" id="PTHR34997:SF1">
    <property type="entry name" value="PEPTIDOGLYCAN-BINDING LYSIN DOMAIN"/>
    <property type="match status" value="1"/>
</dbReference>
<name>E4V772_ARTGP</name>
<dbReference type="SMART" id="SM00257">
    <property type="entry name" value="LysM"/>
    <property type="match status" value="1"/>
</dbReference>
<dbReference type="Gene3D" id="3.30.60.10">
    <property type="entry name" value="Endochitinase-like"/>
    <property type="match status" value="2"/>
</dbReference>
<keyword evidence="2" id="KW-0843">Virulence</keyword>
<dbReference type="SMART" id="SM00270">
    <property type="entry name" value="ChtBD1"/>
    <property type="match status" value="2"/>
</dbReference>
<dbReference type="PROSITE" id="PS51782">
    <property type="entry name" value="LYSM"/>
    <property type="match status" value="1"/>
</dbReference>
<evidence type="ECO:0000256" key="4">
    <source>
        <dbReference type="SAM" id="SignalP"/>
    </source>
</evidence>
<dbReference type="OrthoDB" id="5985073at2759"/>
<dbReference type="VEuPathDB" id="FungiDB:MGYG_08863"/>
<feature type="disulfide bond" evidence="3">
    <location>
        <begin position="468"/>
        <end position="482"/>
    </location>
</feature>
<keyword evidence="4" id="KW-0732">Signal</keyword>
<organism evidence="8">
    <name type="scientific">Arthroderma gypseum (strain ATCC MYA-4604 / CBS 118893)</name>
    <name type="common">Microsporum gypseum</name>
    <dbReference type="NCBI Taxonomy" id="535722"/>
    <lineage>
        <taxon>Eukaryota</taxon>
        <taxon>Fungi</taxon>
        <taxon>Dikarya</taxon>
        <taxon>Ascomycota</taxon>
        <taxon>Pezizomycotina</taxon>
        <taxon>Eurotiomycetes</taxon>
        <taxon>Eurotiomycetidae</taxon>
        <taxon>Onygenales</taxon>
        <taxon>Arthrodermataceae</taxon>
        <taxon>Nannizzia</taxon>
    </lineage>
</organism>
<feature type="domain" description="Chitin-binding type-1" evidence="5">
    <location>
        <begin position="448"/>
        <end position="494"/>
    </location>
</feature>
<dbReference type="Gene3D" id="3.10.350.10">
    <property type="entry name" value="LysM domain"/>
    <property type="match status" value="1"/>
</dbReference>
<sequence length="552" mass="59198">MFTFQQCHLLVTAISVFALASGVLGDFKLFEYYDQQVLSAARNITTSCIDALNSTVKCDEKTSVMLGSGADYSYWYKDDITTLCTPSCLSSLRGWESSVEKACEGQTIIESGAVVQAKSLVLSFTYNAGITCLQDSQSNWCFFESQQWQGSDYIRWDPDTCFDPDDDPATCDGFDSDEITDEMRAITNLYDRSFVCLILPAPLLLCRLTKVHYIKLCSECFLELYRQRLLDPWLAKSNFTDYLIDQRPFVSHSPLGKVINLSLLSSDSLAKKYSNSAFDISKTQFLSWNSNIQGGCDRLANAQRVCMQAPGGAFPSPTASIEAPTGTDAYSTTATPAYPTQSGSIANCGRYYKASAGDSCYTISLQFGISFAQLQKWNPYLNAECTNLWLGYDMCVAEVTAPKVSPDGSCGPGLVCKGSGFGDCCSSDGKCTQSGCNSSPADSTVSKNGLCGPDNDFKTCPGSSFGDCCSIYGYCGNSTDFCGAGNCYSGSCATDNGGPSINGECGPNFSGNKTCTGTQFGKCCSTSGYCGSSTAYCGPGNCYSGTCLSNTI</sequence>
<feature type="disulfide bond" evidence="3">
    <location>
        <begin position="523"/>
        <end position="537"/>
    </location>
</feature>
<gene>
    <name evidence="7" type="ORF">MGYG_08863</name>
</gene>
<keyword evidence="8" id="KW-1185">Reference proteome</keyword>
<dbReference type="InterPro" id="IPR001002">
    <property type="entry name" value="Chitin-bd_1"/>
</dbReference>
<dbReference type="eggNOG" id="KOG2806">
    <property type="taxonomic scope" value="Eukaryota"/>
</dbReference>
<dbReference type="InterPro" id="IPR018392">
    <property type="entry name" value="LysM"/>
</dbReference>
<dbReference type="InterPro" id="IPR036861">
    <property type="entry name" value="Endochitinase-like_sf"/>
</dbReference>
<dbReference type="STRING" id="535722.E4V772"/>
<dbReference type="RefSeq" id="XP_003169315.1">
    <property type="nucleotide sequence ID" value="XM_003169267.1"/>
</dbReference>
<dbReference type="PROSITE" id="PS50941">
    <property type="entry name" value="CHIT_BIND_I_2"/>
    <property type="match status" value="2"/>
</dbReference>
<dbReference type="HOGENOM" id="CLU_036407_0_0_1"/>
<feature type="domain" description="Chitin-binding type-1" evidence="5">
    <location>
        <begin position="502"/>
        <end position="549"/>
    </location>
</feature>
<keyword evidence="3" id="KW-1015">Disulfide bond</keyword>
<dbReference type="AlphaFoldDB" id="E4V772"/>
<feature type="chain" id="PRO_5003190809" evidence="4">
    <location>
        <begin position="26"/>
        <end position="552"/>
    </location>
</feature>
<proteinExistence type="predicted"/>
<protein>
    <submittedName>
        <fullName evidence="7">LysM domain-containing protein</fullName>
    </submittedName>
</protein>
<dbReference type="EMBL" id="DS989831">
    <property type="protein sequence ID" value="EFQ96938.1"/>
    <property type="molecule type" value="Genomic_DNA"/>
</dbReference>
<accession>E4V772</accession>
<evidence type="ECO:0000313" key="7">
    <source>
        <dbReference type="EMBL" id="EFQ96938.1"/>
    </source>
</evidence>
<comment type="caution">
    <text evidence="3">Lacks conserved residue(s) required for the propagation of feature annotation.</text>
</comment>
<dbReference type="Pfam" id="PF00187">
    <property type="entry name" value="Chitin_bind_1"/>
    <property type="match status" value="1"/>
</dbReference>
<feature type="signal peptide" evidence="4">
    <location>
        <begin position="1"/>
        <end position="25"/>
    </location>
</feature>
<dbReference type="InterPro" id="IPR052210">
    <property type="entry name" value="LysM1-like"/>
</dbReference>
<reference evidence="8" key="1">
    <citation type="journal article" date="2012" name="MBio">
        <title>Comparative genome analysis of Trichophyton rubrum and related dermatophytes reveals candidate genes involved in infection.</title>
        <authorList>
            <person name="Martinez D.A."/>
            <person name="Oliver B.G."/>
            <person name="Graeser Y."/>
            <person name="Goldberg J.M."/>
            <person name="Li W."/>
            <person name="Martinez-Rossi N.M."/>
            <person name="Monod M."/>
            <person name="Shelest E."/>
            <person name="Barton R.C."/>
            <person name="Birch E."/>
            <person name="Brakhage A.A."/>
            <person name="Chen Z."/>
            <person name="Gurr S.J."/>
            <person name="Heiman D."/>
            <person name="Heitman J."/>
            <person name="Kosti I."/>
            <person name="Rossi A."/>
            <person name="Saif S."/>
            <person name="Samalova M."/>
            <person name="Saunders C.W."/>
            <person name="Shea T."/>
            <person name="Summerbell R.C."/>
            <person name="Xu J."/>
            <person name="Young S."/>
            <person name="Zeng Q."/>
            <person name="Birren B.W."/>
            <person name="Cuomo C.A."/>
            <person name="White T.C."/>
        </authorList>
    </citation>
    <scope>NUCLEOTIDE SEQUENCE [LARGE SCALE GENOMIC DNA]</scope>
    <source>
        <strain evidence="8">ATCC MYA-4604 / CBS 118893</strain>
    </source>
</reference>
<feature type="domain" description="LysM" evidence="6">
    <location>
        <begin position="350"/>
        <end position="396"/>
    </location>
</feature>
<dbReference type="InParanoid" id="E4V772"/>
<dbReference type="GO" id="GO:0008061">
    <property type="term" value="F:chitin binding"/>
    <property type="evidence" value="ECO:0007669"/>
    <property type="project" value="UniProtKB-UniRule"/>
</dbReference>
<dbReference type="Proteomes" id="UP000002669">
    <property type="component" value="Unassembled WGS sequence"/>
</dbReference>
<dbReference type="OMA" id="WRQRLMS"/>
<dbReference type="CDD" id="cd00118">
    <property type="entry name" value="LysM"/>
    <property type="match status" value="1"/>
</dbReference>
<dbReference type="Pfam" id="PF01476">
    <property type="entry name" value="LysM"/>
    <property type="match status" value="1"/>
</dbReference>
<evidence type="ECO:0000313" key="8">
    <source>
        <dbReference type="Proteomes" id="UP000002669"/>
    </source>
</evidence>
<evidence type="ECO:0000256" key="2">
    <source>
        <dbReference type="ARBA" id="ARBA00023026"/>
    </source>
</evidence>
<dbReference type="SUPFAM" id="SSF57016">
    <property type="entry name" value="Plant lectins/antimicrobial peptides"/>
    <property type="match status" value="2"/>
</dbReference>
<dbReference type="PANTHER" id="PTHR34997">
    <property type="entry name" value="AM15"/>
    <property type="match status" value="1"/>
</dbReference>